<organism evidence="2 3">
    <name type="scientific">Actinomycetospora chlora</name>
    <dbReference type="NCBI Taxonomy" id="663608"/>
    <lineage>
        <taxon>Bacteria</taxon>
        <taxon>Bacillati</taxon>
        <taxon>Actinomycetota</taxon>
        <taxon>Actinomycetes</taxon>
        <taxon>Pseudonocardiales</taxon>
        <taxon>Pseudonocardiaceae</taxon>
        <taxon>Actinomycetospora</taxon>
    </lineage>
</organism>
<dbReference type="Proteomes" id="UP001500928">
    <property type="component" value="Unassembled WGS sequence"/>
</dbReference>
<gene>
    <name evidence="2" type="ORF">GCM10023200_31980</name>
</gene>
<feature type="region of interest" description="Disordered" evidence="1">
    <location>
        <begin position="1"/>
        <end position="90"/>
    </location>
</feature>
<keyword evidence="3" id="KW-1185">Reference proteome</keyword>
<accession>A0ABP9BF89</accession>
<evidence type="ECO:0000256" key="1">
    <source>
        <dbReference type="SAM" id="MobiDB-lite"/>
    </source>
</evidence>
<name>A0ABP9BF89_9PSEU</name>
<comment type="caution">
    <text evidence="2">The sequence shown here is derived from an EMBL/GenBank/DDBJ whole genome shotgun (WGS) entry which is preliminary data.</text>
</comment>
<dbReference type="EMBL" id="BAABHO010000024">
    <property type="protein sequence ID" value="GAA4793701.1"/>
    <property type="molecule type" value="Genomic_DNA"/>
</dbReference>
<sequence length="90" mass="9963">MAEHERPGEQGDPPSLPETVARERAAEEAADADSATSIASTERRGRHAHDGDDSLPATEERERAHEREADAEQARRDDPSIPGTEHRERE</sequence>
<protein>
    <submittedName>
        <fullName evidence="2">Uncharacterized protein</fullName>
    </submittedName>
</protein>
<feature type="compositionally biased region" description="Basic and acidic residues" evidence="1">
    <location>
        <begin position="48"/>
        <end position="90"/>
    </location>
</feature>
<dbReference type="RefSeq" id="WP_345416758.1">
    <property type="nucleotide sequence ID" value="NZ_BAABHO010000024.1"/>
</dbReference>
<evidence type="ECO:0000313" key="2">
    <source>
        <dbReference type="EMBL" id="GAA4793701.1"/>
    </source>
</evidence>
<reference evidence="3" key="1">
    <citation type="journal article" date="2019" name="Int. J. Syst. Evol. Microbiol.">
        <title>The Global Catalogue of Microorganisms (GCM) 10K type strain sequencing project: providing services to taxonomists for standard genome sequencing and annotation.</title>
        <authorList>
            <consortium name="The Broad Institute Genomics Platform"/>
            <consortium name="The Broad Institute Genome Sequencing Center for Infectious Disease"/>
            <person name="Wu L."/>
            <person name="Ma J."/>
        </authorList>
    </citation>
    <scope>NUCLEOTIDE SEQUENCE [LARGE SCALE GENOMIC DNA]</scope>
    <source>
        <strain evidence="3">JCM 17979</strain>
    </source>
</reference>
<proteinExistence type="predicted"/>
<evidence type="ECO:0000313" key="3">
    <source>
        <dbReference type="Proteomes" id="UP001500928"/>
    </source>
</evidence>